<reference evidence="1 2" key="1">
    <citation type="submission" date="2017-05" db="EMBL/GenBank/DDBJ databases">
        <title>Streptomyces alboflavus Genome sequencing and assembly.</title>
        <authorList>
            <person name="Wang Y."/>
            <person name="Du B."/>
            <person name="Ding Y."/>
            <person name="Liu H."/>
            <person name="Hou Q."/>
            <person name="Liu K."/>
            <person name="Wang C."/>
            <person name="Yao L."/>
        </authorList>
    </citation>
    <scope>NUCLEOTIDE SEQUENCE [LARGE SCALE GENOMIC DNA]</scope>
    <source>
        <strain evidence="1 2">MDJK44</strain>
    </source>
</reference>
<evidence type="ECO:0000313" key="2">
    <source>
        <dbReference type="Proteomes" id="UP000195880"/>
    </source>
</evidence>
<protein>
    <submittedName>
        <fullName evidence="1">Uncharacterized protein</fullName>
    </submittedName>
</protein>
<keyword evidence="2" id="KW-1185">Reference proteome</keyword>
<dbReference type="AlphaFoldDB" id="A0A1Z1WNJ2"/>
<organism evidence="1 2">
    <name type="scientific">Streptomyces alboflavus</name>
    <dbReference type="NCBI Taxonomy" id="67267"/>
    <lineage>
        <taxon>Bacteria</taxon>
        <taxon>Bacillati</taxon>
        <taxon>Actinomycetota</taxon>
        <taxon>Actinomycetes</taxon>
        <taxon>Kitasatosporales</taxon>
        <taxon>Streptomycetaceae</taxon>
        <taxon>Streptomyces</taxon>
    </lineage>
</organism>
<evidence type="ECO:0000313" key="1">
    <source>
        <dbReference type="EMBL" id="ARX87902.1"/>
    </source>
</evidence>
<gene>
    <name evidence="1" type="ORF">SMD44_07387</name>
</gene>
<accession>A0A1Z1WNJ2</accession>
<proteinExistence type="predicted"/>
<name>A0A1Z1WNJ2_9ACTN</name>
<dbReference type="Proteomes" id="UP000195880">
    <property type="component" value="Chromosome"/>
</dbReference>
<dbReference type="KEGG" id="salf:SMD44_07387"/>
<sequence length="81" mass="9541">MSETMFIQQVDTSGGGRYFLVVESDIVSPEDEEALRELSARVGAHWRQRILESDYYGRPHERFPFSREFVVHVVHPDYRPE</sequence>
<dbReference type="EMBL" id="CP021748">
    <property type="protein sequence ID" value="ARX87902.1"/>
    <property type="molecule type" value="Genomic_DNA"/>
</dbReference>